<comment type="caution">
    <text evidence="1">The sequence shown here is derived from an EMBL/GenBank/DDBJ whole genome shotgun (WGS) entry which is preliminary data.</text>
</comment>
<reference evidence="2" key="1">
    <citation type="journal article" date="2019" name="Int. J. Syst. Evol. Microbiol.">
        <title>The Global Catalogue of Microorganisms (GCM) 10K type strain sequencing project: providing services to taxonomists for standard genome sequencing and annotation.</title>
        <authorList>
            <consortium name="The Broad Institute Genomics Platform"/>
            <consortium name="The Broad Institute Genome Sequencing Center for Infectious Disease"/>
            <person name="Wu L."/>
            <person name="Ma J."/>
        </authorList>
    </citation>
    <scope>NUCLEOTIDE SEQUENCE [LARGE SCALE GENOMIC DNA]</scope>
    <source>
        <strain evidence="2">JCM 4738</strain>
    </source>
</reference>
<name>A0ABQ3F5S6_9ACTN</name>
<accession>A0ABQ3F5S6</accession>
<gene>
    <name evidence="1" type="ORF">GCM10010347_66310</name>
</gene>
<protein>
    <submittedName>
        <fullName evidence="1">Uncharacterized protein</fullName>
    </submittedName>
</protein>
<dbReference type="Proteomes" id="UP000642673">
    <property type="component" value="Unassembled WGS sequence"/>
</dbReference>
<evidence type="ECO:0000313" key="1">
    <source>
        <dbReference type="EMBL" id="GHB85999.1"/>
    </source>
</evidence>
<evidence type="ECO:0000313" key="2">
    <source>
        <dbReference type="Proteomes" id="UP000642673"/>
    </source>
</evidence>
<sequence length="62" mass="7190">MAYYQHDRLAQPDRAFPRVVFLAPSEQRAGYLNRLVQGRPEVRQLFSVGLLEDPIATLLRSY</sequence>
<dbReference type="EMBL" id="BMVP01000030">
    <property type="protein sequence ID" value="GHB85999.1"/>
    <property type="molecule type" value="Genomic_DNA"/>
</dbReference>
<organism evidence="1 2">
    <name type="scientific">Streptomyces cirratus</name>
    <dbReference type="NCBI Taxonomy" id="68187"/>
    <lineage>
        <taxon>Bacteria</taxon>
        <taxon>Bacillati</taxon>
        <taxon>Actinomycetota</taxon>
        <taxon>Actinomycetes</taxon>
        <taxon>Kitasatosporales</taxon>
        <taxon>Streptomycetaceae</taxon>
        <taxon>Streptomyces</taxon>
    </lineage>
</organism>
<keyword evidence="2" id="KW-1185">Reference proteome</keyword>
<proteinExistence type="predicted"/>